<dbReference type="PANTHER" id="PTHR44086">
    <property type="entry name" value="THIOSULFATE SULFURTRANSFERASE RDL2, MITOCHONDRIAL-RELATED"/>
    <property type="match status" value="1"/>
</dbReference>
<keyword evidence="3" id="KW-1185">Reference proteome</keyword>
<evidence type="ECO:0000259" key="1">
    <source>
        <dbReference type="PROSITE" id="PS50206"/>
    </source>
</evidence>
<dbReference type="CDD" id="cd00158">
    <property type="entry name" value="RHOD"/>
    <property type="match status" value="1"/>
</dbReference>
<dbReference type="InterPro" id="IPR036873">
    <property type="entry name" value="Rhodanese-like_dom_sf"/>
</dbReference>
<feature type="domain" description="Rhodanese" evidence="1">
    <location>
        <begin position="29"/>
        <end position="127"/>
    </location>
</feature>
<dbReference type="KEGG" id="reo:HUE58_05210"/>
<dbReference type="PANTHER" id="PTHR44086:SF10">
    <property type="entry name" value="THIOSULFATE SULFURTRANSFERASE_RHODANESE-LIKE DOMAIN-CONTAINING PROTEIN 3"/>
    <property type="match status" value="1"/>
</dbReference>
<gene>
    <name evidence="2" type="ORF">HUE58_05210</name>
</gene>
<organism evidence="2 3">
    <name type="scientific">Candidatus Ruthia endofausta</name>
    <dbReference type="NCBI Taxonomy" id="2738852"/>
    <lineage>
        <taxon>Bacteria</taxon>
        <taxon>Pseudomonadati</taxon>
        <taxon>Pseudomonadota</taxon>
        <taxon>Gammaproteobacteria</taxon>
        <taxon>Candidatus Pseudothioglobaceae</taxon>
        <taxon>Candidatus Ruthturnera</taxon>
    </lineage>
</organism>
<reference evidence="2 3" key="1">
    <citation type="submission" date="2020-05" db="EMBL/GenBank/DDBJ databases">
        <title>Horizontal transmission and recombination maintain forever young bacterial symbiont genomes.</title>
        <authorList>
            <person name="Russell S.L."/>
            <person name="Pepper-Tunick E."/>
            <person name="Svedberg J."/>
            <person name="Byrne A."/>
            <person name="Ruelas Castillo J."/>
            <person name="Vollmers C."/>
            <person name="Beinart R.A."/>
            <person name="Corbett-Detig R."/>
        </authorList>
    </citation>
    <scope>NUCLEOTIDE SEQUENCE [LARGE SCALE GENOMIC DNA]</scope>
    <source>
        <strain evidence="2">JDF_Ridge</strain>
    </source>
</reference>
<dbReference type="Proteomes" id="UP000509429">
    <property type="component" value="Chromosome"/>
</dbReference>
<evidence type="ECO:0000313" key="2">
    <source>
        <dbReference type="EMBL" id="QKQ24505.1"/>
    </source>
</evidence>
<name>A0A6N0HQA4_9GAMM</name>
<evidence type="ECO:0000313" key="3">
    <source>
        <dbReference type="Proteomes" id="UP000509429"/>
    </source>
</evidence>
<dbReference type="SUPFAM" id="SSF52821">
    <property type="entry name" value="Rhodanese/Cell cycle control phosphatase"/>
    <property type="match status" value="1"/>
</dbReference>
<dbReference type="GO" id="GO:0004792">
    <property type="term" value="F:thiosulfate-cyanide sulfurtransferase activity"/>
    <property type="evidence" value="ECO:0007669"/>
    <property type="project" value="TreeGrafter"/>
</dbReference>
<dbReference type="PROSITE" id="PS50206">
    <property type="entry name" value="RHODANESE_3"/>
    <property type="match status" value="1"/>
</dbReference>
<dbReference type="RefSeq" id="WP_174605942.1">
    <property type="nucleotide sequence ID" value="NZ_CP054490.1"/>
</dbReference>
<dbReference type="Gene3D" id="3.40.250.10">
    <property type="entry name" value="Rhodanese-like domain"/>
    <property type="match status" value="1"/>
</dbReference>
<protein>
    <submittedName>
        <fullName evidence="2">Rhodanese-like domain-containing protein</fullName>
    </submittedName>
</protein>
<dbReference type="SMART" id="SM00450">
    <property type="entry name" value="RHOD"/>
    <property type="match status" value="1"/>
</dbReference>
<accession>A0A6N0HQA4</accession>
<dbReference type="AlphaFoldDB" id="A0A6N0HQA4"/>
<dbReference type="Pfam" id="PF00581">
    <property type="entry name" value="Rhodanese"/>
    <property type="match status" value="1"/>
</dbReference>
<dbReference type="InterPro" id="IPR001763">
    <property type="entry name" value="Rhodanese-like_dom"/>
</dbReference>
<proteinExistence type="predicted"/>
<dbReference type="EMBL" id="CP054490">
    <property type="protein sequence ID" value="QKQ24505.1"/>
    <property type="molecule type" value="Genomic_DNA"/>
</dbReference>
<sequence length="159" mass="18117">MDGYQKLVAQALTTVSEVFPWDLEKEIKHNSDLILLDIREQDEFDMMHIKHSIHVPRGILEGACVWNYNDTVPTLAQARDQNIVVICRSGNRSVLAALTMQQMGFTKMCSLKMGIKGWNDNDFEMVNVNHAIVDIDQADKWLNRAVSEDKLTPCKNNVN</sequence>